<dbReference type="CDD" id="cd06325">
    <property type="entry name" value="PBP1_ABC_unchar_transporter"/>
    <property type="match status" value="1"/>
</dbReference>
<dbReference type="PANTHER" id="PTHR35271:SF1">
    <property type="entry name" value="ABC TRANSPORTER, SUBSTRATE-BINDING LIPOPROTEIN"/>
    <property type="match status" value="1"/>
</dbReference>
<keyword evidence="2" id="KW-1185">Reference proteome</keyword>
<dbReference type="Proteomes" id="UP000031523">
    <property type="component" value="Chromosome"/>
</dbReference>
<accession>A0A0B5ENM2</accession>
<dbReference type="Gene3D" id="3.40.50.2300">
    <property type="match status" value="2"/>
</dbReference>
<proteinExistence type="predicted"/>
<reference evidence="1 2" key="1">
    <citation type="submission" date="2015-01" db="EMBL/GenBank/DDBJ databases">
        <title>Enhanced salinomycin production by adjusting the supply of polyketide extender units in Streptomyce albus DSM 41398.</title>
        <authorList>
            <person name="Lu C."/>
        </authorList>
    </citation>
    <scope>NUCLEOTIDE SEQUENCE [LARGE SCALE GENOMIC DNA]</scope>
    <source>
        <strain evidence="2">ATCC 21838 / DSM 41398 / FERM P-419 / JCM 4703 / NBRC 107858</strain>
    </source>
</reference>
<protein>
    <submittedName>
        <fullName evidence="1">Putative ABC transporter substrate-binding protein</fullName>
    </submittedName>
</protein>
<dbReference type="Pfam" id="PF04392">
    <property type="entry name" value="ABC_sub_bind"/>
    <property type="match status" value="1"/>
</dbReference>
<evidence type="ECO:0000313" key="1">
    <source>
        <dbReference type="EMBL" id="AJE80416.1"/>
    </source>
</evidence>
<gene>
    <name evidence="1" type="ORF">SLNWT_0040</name>
</gene>
<dbReference type="EMBL" id="CP010519">
    <property type="protein sequence ID" value="AJE80416.1"/>
    <property type="molecule type" value="Genomic_DNA"/>
</dbReference>
<dbReference type="KEGG" id="sals:SLNWT_0040"/>
<name>A0A0B5ENM2_STRA4</name>
<dbReference type="InterPro" id="IPR007487">
    <property type="entry name" value="ABC_transpt-TYRBP-like"/>
</dbReference>
<dbReference type="AlphaFoldDB" id="A0A0B5ENM2"/>
<dbReference type="PANTHER" id="PTHR35271">
    <property type="entry name" value="ABC TRANSPORTER, SUBSTRATE-BINDING LIPOPROTEIN-RELATED"/>
    <property type="match status" value="1"/>
</dbReference>
<sequence length="336" mass="34664">MYSTSPLSSGRLRRGWWRTGAVVLVALLPVSAALTGCGAKPEGSGVSIGVLQMAPAKVLDETVAQFEATLRKKLAPQKVTFRVKNANGDQGLITSIARDFARSDDTALAAIGTPAVVALKQQVPDKTIIAIAMGDPVGAGVAESLAHPGGNVTGSTDFVDPADLVARISRASPRPRSLGTIYDPSNQNMSLWIAELRKALRGTRITLVDATVSGPGDVASAARSLVGRADTVLLGPDTTVISTVDSIGSVASKEKMPLYLVGGDIKGGGVLAALGPDYPTVGAQAAETAAKALSGTEPGELPFTRPRNVQMQINGATMRALNITFPRTVLSKSTVT</sequence>
<organism evidence="1 2">
    <name type="scientific">Streptomyces albus (strain ATCC 21838 / DSM 41398 / FERM P-419 / JCM 4703 / NBRC 107858)</name>
    <dbReference type="NCBI Taxonomy" id="1081613"/>
    <lineage>
        <taxon>Bacteria</taxon>
        <taxon>Bacillati</taxon>
        <taxon>Actinomycetota</taxon>
        <taxon>Actinomycetes</taxon>
        <taxon>Kitasatosporales</taxon>
        <taxon>Streptomycetaceae</taxon>
        <taxon>Streptomyces</taxon>
    </lineage>
</organism>
<evidence type="ECO:0000313" key="2">
    <source>
        <dbReference type="Proteomes" id="UP000031523"/>
    </source>
</evidence>